<proteinExistence type="predicted"/>
<dbReference type="Gramene" id="Psat03G0072700-T1">
    <property type="protein sequence ID" value="KAI5424645.1"/>
    <property type="gene ID" value="KIW84_030727"/>
</dbReference>
<gene>
    <name evidence="1" type="ORF">KIW84_030727</name>
</gene>
<sequence>MKVKPVNLTEQSYAGRNTESIEEGVVGIMQATPVTTREKELHLQVTQLQQSTGSLVDELRRQKMKYVRLERQIPNLTNLQQKEMKVKPVNLTEQSYAGRNTKSIEEGAVGIMQATPVITREKELHLQVTQLSQSTGSLVDELRRQKMKNVQLERQLSSVNNKIEK</sequence>
<evidence type="ECO:0000313" key="1">
    <source>
        <dbReference type="EMBL" id="KAI5424645.1"/>
    </source>
</evidence>
<reference evidence="1 2" key="1">
    <citation type="journal article" date="2022" name="Nat. Genet.">
        <title>Improved pea reference genome and pan-genome highlight genomic features and evolutionary characteristics.</title>
        <authorList>
            <person name="Yang T."/>
            <person name="Liu R."/>
            <person name="Luo Y."/>
            <person name="Hu S."/>
            <person name="Wang D."/>
            <person name="Wang C."/>
            <person name="Pandey M.K."/>
            <person name="Ge S."/>
            <person name="Xu Q."/>
            <person name="Li N."/>
            <person name="Li G."/>
            <person name="Huang Y."/>
            <person name="Saxena R.K."/>
            <person name="Ji Y."/>
            <person name="Li M."/>
            <person name="Yan X."/>
            <person name="He Y."/>
            <person name="Liu Y."/>
            <person name="Wang X."/>
            <person name="Xiang C."/>
            <person name="Varshney R.K."/>
            <person name="Ding H."/>
            <person name="Gao S."/>
            <person name="Zong X."/>
        </authorList>
    </citation>
    <scope>NUCLEOTIDE SEQUENCE [LARGE SCALE GENOMIC DNA]</scope>
    <source>
        <strain evidence="1 2">cv. Zhongwan 6</strain>
    </source>
</reference>
<evidence type="ECO:0000313" key="2">
    <source>
        <dbReference type="Proteomes" id="UP001058974"/>
    </source>
</evidence>
<organism evidence="1 2">
    <name type="scientific">Pisum sativum</name>
    <name type="common">Garden pea</name>
    <name type="synonym">Lathyrus oleraceus</name>
    <dbReference type="NCBI Taxonomy" id="3888"/>
    <lineage>
        <taxon>Eukaryota</taxon>
        <taxon>Viridiplantae</taxon>
        <taxon>Streptophyta</taxon>
        <taxon>Embryophyta</taxon>
        <taxon>Tracheophyta</taxon>
        <taxon>Spermatophyta</taxon>
        <taxon>Magnoliopsida</taxon>
        <taxon>eudicotyledons</taxon>
        <taxon>Gunneridae</taxon>
        <taxon>Pentapetalae</taxon>
        <taxon>rosids</taxon>
        <taxon>fabids</taxon>
        <taxon>Fabales</taxon>
        <taxon>Fabaceae</taxon>
        <taxon>Papilionoideae</taxon>
        <taxon>50 kb inversion clade</taxon>
        <taxon>NPAAA clade</taxon>
        <taxon>Hologalegina</taxon>
        <taxon>IRL clade</taxon>
        <taxon>Fabeae</taxon>
        <taxon>Lathyrus</taxon>
    </lineage>
</organism>
<dbReference type="AlphaFoldDB" id="A0A9D4XT55"/>
<accession>A0A9D4XT55</accession>
<name>A0A9D4XT55_PEA</name>
<keyword evidence="2" id="KW-1185">Reference proteome</keyword>
<comment type="caution">
    <text evidence="1">The sequence shown here is derived from an EMBL/GenBank/DDBJ whole genome shotgun (WGS) entry which is preliminary data.</text>
</comment>
<protein>
    <submittedName>
        <fullName evidence="1">Uncharacterized protein</fullName>
    </submittedName>
</protein>
<dbReference type="Proteomes" id="UP001058974">
    <property type="component" value="Chromosome 3"/>
</dbReference>
<dbReference type="EMBL" id="JAMSHJ010000003">
    <property type="protein sequence ID" value="KAI5424645.1"/>
    <property type="molecule type" value="Genomic_DNA"/>
</dbReference>